<feature type="non-terminal residue" evidence="2">
    <location>
        <position position="510"/>
    </location>
</feature>
<dbReference type="CDD" id="cd20404">
    <property type="entry name" value="Tudor_Agenet_AtEML-like"/>
    <property type="match status" value="1"/>
</dbReference>
<dbReference type="EMBL" id="BNCO01000004">
    <property type="protein sequence ID" value="GIL47092.1"/>
    <property type="molecule type" value="Genomic_DNA"/>
</dbReference>
<protein>
    <recommendedName>
        <fullName evidence="4">SAND domain-containing protein</fullName>
    </recommendedName>
</protein>
<feature type="region of interest" description="Disordered" evidence="1">
    <location>
        <begin position="351"/>
        <end position="397"/>
    </location>
</feature>
<sequence length="510" mass="52942">AAAICEPSAPPAVVELLPLPEGIPEELPVLCCGRRAVLMLRTQRVQYEGALMPVANFEKICGRGDAKKWKSSLWLVDEYGNPVRQVGDLLAEKKVDRNALTRLMSNAAQYEAYAEWQQQQQQQHDEQRRPEGREELMPDCAADRGVSGGVNSCCDVADVTAHQVAVGEARVEGVRGEVAVGPSGDEREGAVGITAEAALTRDGIGGSLSIATAAAVGNPMEMVVVQEGAPGGRGAAEWGEVGSGAGYGAAAAEAEAAVVEGTDIPAEATATGDSGDGGSAALIPPPSLPTEPLAAVAEPKVIVAGKDAAAVIAEAMEVEAMLPPTLVTEPNVEPDVESAGMFGVTATLGGGGAAPAGARDATPGPFAAAQPSSTPAAGVQPDGGGADGLESTPAPADIAGAVGSGGVKRLRLFHLDHVTRRALMSYATEQGLVRLPRGCATTAPEACVGHCCRIYWTGDNEWYDADVQVYDEQTGRHFLWYHLDEATEWIDLGAEEREGRIQWLPYNVDP</sequence>
<comment type="caution">
    <text evidence="2">The sequence shown here is derived from an EMBL/GenBank/DDBJ whole genome shotgun (WGS) entry which is preliminary data.</text>
</comment>
<feature type="non-terminal residue" evidence="2">
    <location>
        <position position="1"/>
    </location>
</feature>
<proteinExistence type="predicted"/>
<accession>A0A8J4ETD9</accession>
<reference evidence="2" key="1">
    <citation type="journal article" date="2021" name="Proc. Natl. Acad. Sci. U.S.A.">
        <title>Three genomes in the algal genus Volvox reveal the fate of a haploid sex-determining region after a transition to homothallism.</title>
        <authorList>
            <person name="Yamamoto K."/>
            <person name="Hamaji T."/>
            <person name="Kawai-Toyooka H."/>
            <person name="Matsuzaki R."/>
            <person name="Takahashi F."/>
            <person name="Nishimura Y."/>
            <person name="Kawachi M."/>
            <person name="Noguchi H."/>
            <person name="Minakuchi Y."/>
            <person name="Umen J.G."/>
            <person name="Toyoda A."/>
            <person name="Nozaki H."/>
        </authorList>
    </citation>
    <scope>NUCLEOTIDE SEQUENCE</scope>
    <source>
        <strain evidence="2">NIES-3780</strain>
    </source>
</reference>
<gene>
    <name evidence="2" type="ORF">Vafri_4003</name>
</gene>
<organism evidence="2 3">
    <name type="scientific">Volvox africanus</name>
    <dbReference type="NCBI Taxonomy" id="51714"/>
    <lineage>
        <taxon>Eukaryota</taxon>
        <taxon>Viridiplantae</taxon>
        <taxon>Chlorophyta</taxon>
        <taxon>core chlorophytes</taxon>
        <taxon>Chlorophyceae</taxon>
        <taxon>CS clade</taxon>
        <taxon>Chlamydomonadales</taxon>
        <taxon>Volvocaceae</taxon>
        <taxon>Volvox</taxon>
    </lineage>
</organism>
<evidence type="ECO:0000256" key="1">
    <source>
        <dbReference type="SAM" id="MobiDB-lite"/>
    </source>
</evidence>
<evidence type="ECO:0000313" key="2">
    <source>
        <dbReference type="EMBL" id="GIL47092.1"/>
    </source>
</evidence>
<keyword evidence="3" id="KW-1185">Reference proteome</keyword>
<dbReference type="AlphaFoldDB" id="A0A8J4ETD9"/>
<feature type="compositionally biased region" description="Low complexity" evidence="1">
    <location>
        <begin position="355"/>
        <end position="365"/>
    </location>
</feature>
<evidence type="ECO:0000313" key="3">
    <source>
        <dbReference type="Proteomes" id="UP000747399"/>
    </source>
</evidence>
<dbReference type="Proteomes" id="UP000747399">
    <property type="component" value="Unassembled WGS sequence"/>
</dbReference>
<evidence type="ECO:0008006" key="4">
    <source>
        <dbReference type="Google" id="ProtNLM"/>
    </source>
</evidence>
<name>A0A8J4ETD9_9CHLO</name>